<reference evidence="1 2" key="1">
    <citation type="submission" date="2017-10" db="EMBL/GenBank/DDBJ databases">
        <title>Antibacterial composition for extension of chilled fish shelf life and decreasing of risk of food-borne infections, bacteriophage strains for its preparation.</title>
        <authorList>
            <person name="Zulkarneev E.R."/>
            <person name="Aleshkin A.V."/>
            <person name="Rubalsky O.V."/>
            <person name="Kiseleva I.A."/>
            <person name="Rubalskii E.O."/>
            <person name="Lebedev S.N."/>
        </authorList>
    </citation>
    <scope>NUCLEOTIDE SEQUENCE [LARGE SCALE GENOMIC DNA]</scope>
</reference>
<dbReference type="EMBL" id="MG250486">
    <property type="protein sequence ID" value="AUE23228.1"/>
    <property type="molecule type" value="Genomic_DNA"/>
</dbReference>
<evidence type="ECO:0000313" key="1">
    <source>
        <dbReference type="EMBL" id="AUE23228.1"/>
    </source>
</evidence>
<name>A0A2H4YGD5_9CAUD</name>
<protein>
    <submittedName>
        <fullName evidence="1">RIIa protein</fullName>
    </submittedName>
</protein>
<organism evidence="1 2">
    <name type="scientific">Raoultella phage Ro1</name>
    <dbReference type="NCBI Taxonomy" id="2053702"/>
    <lineage>
        <taxon>Viruses</taxon>
        <taxon>Duplodnaviria</taxon>
        <taxon>Heunggongvirae</taxon>
        <taxon>Uroviricota</taxon>
        <taxon>Caudoviricetes</taxon>
        <taxon>Vequintavirinae</taxon>
        <taxon>Mydovirus</taxon>
        <taxon>Mydovirus Ro1</taxon>
    </lineage>
</organism>
<keyword evidence="2" id="KW-1185">Reference proteome</keyword>
<proteinExistence type="predicted"/>
<accession>A0A2H4YGD5</accession>
<dbReference type="Proteomes" id="UP000241480">
    <property type="component" value="Segment"/>
</dbReference>
<gene>
    <name evidence="1" type="ORF">Ro1_00002</name>
</gene>
<sequence length="97" mass="10980">MIIERNEKKVEVSTNVKRYQAGIAINAETFSILIDGIYEDKILAACREPLFNAVDAHTEAGCRDKPIIITPQLIWNRGILSRMVVLGWTLIWSPRPS</sequence>
<evidence type="ECO:0000313" key="2">
    <source>
        <dbReference type="Proteomes" id="UP000241480"/>
    </source>
</evidence>